<keyword evidence="3" id="KW-1003">Cell membrane</keyword>
<evidence type="ECO:0000256" key="6">
    <source>
        <dbReference type="ARBA" id="ARBA00023136"/>
    </source>
</evidence>
<dbReference type="InterPro" id="IPR035906">
    <property type="entry name" value="MetI-like_sf"/>
</dbReference>
<feature type="transmembrane region" description="Helical" evidence="7">
    <location>
        <begin position="176"/>
        <end position="197"/>
    </location>
</feature>
<feature type="transmembrane region" description="Helical" evidence="7">
    <location>
        <begin position="123"/>
        <end position="143"/>
    </location>
</feature>
<keyword evidence="5 7" id="KW-1133">Transmembrane helix</keyword>
<gene>
    <name evidence="9" type="ORF">AX018_1003181</name>
</gene>
<name>A0A328ZI92_9BURK</name>
<sequence length="575" mass="60927">MRRIRICIRGGSAAPCRAAAIRPSLSTVPSVLRRLLPALRSLPLLLLAALLTLPVLAVLASWLPWGHGGAEALAILREMAATVLPGYFATTVWLGLAVGLGAGIVGSATAAAVTLFDFRGRRTLEWLLLLPLAMPAYVTAYAYTDFLQFSGPLQVWLRATYGLEGRLLPEVRSLGGAVWVFIFALYPYVYLLARTALGERAAHLMEAARLLGAPLARRVGSVALPLARPAVAAGVALVLMETLADFGVSSYFGIQTFTTGIYKAWLSMDNRLAAAQLATILLVFVVLLLQLELRAQRRMRFAAGGVGRAGSAEAQPQRLTGWGCAAAWAVCGLPVLMGFFAPVAFMLRPLAADWSVLPWDRFLEWAGHSVRLGAITAALAVGVALALAFAARRQAGRLTQAVVQLASVGYAVPGAVIVVGLLLPVGWLQAVAPDWGVPAIVTATAVGIVWAYLVRFCAVALQSVQSGYARIPASLDDSARMLDAGGAGLLARVHWPLLRRSTAAAALLVFVDVMKELPATMVLRPFNSDTLAVVAYQLARDERLGEAALPSLALVAVGLVPVILLSRTLRASSAR</sequence>
<feature type="transmembrane region" description="Helical" evidence="7">
    <location>
        <begin position="325"/>
        <end position="350"/>
    </location>
</feature>
<evidence type="ECO:0000256" key="1">
    <source>
        <dbReference type="ARBA" id="ARBA00004651"/>
    </source>
</evidence>
<feature type="transmembrane region" description="Helical" evidence="7">
    <location>
        <begin position="547"/>
        <end position="565"/>
    </location>
</feature>
<keyword evidence="2 7" id="KW-0813">Transport</keyword>
<evidence type="ECO:0000256" key="5">
    <source>
        <dbReference type="ARBA" id="ARBA00022989"/>
    </source>
</evidence>
<comment type="caution">
    <text evidence="9">The sequence shown here is derived from an EMBL/GenBank/DDBJ whole genome shotgun (WGS) entry which is preliminary data.</text>
</comment>
<dbReference type="Proteomes" id="UP000248856">
    <property type="component" value="Unassembled WGS sequence"/>
</dbReference>
<feature type="transmembrane region" description="Helical" evidence="7">
    <location>
        <begin position="370"/>
        <end position="390"/>
    </location>
</feature>
<keyword evidence="10" id="KW-1185">Reference proteome</keyword>
<dbReference type="AlphaFoldDB" id="A0A328ZI92"/>
<proteinExistence type="inferred from homology"/>
<dbReference type="Pfam" id="PF00528">
    <property type="entry name" value="BPD_transp_1"/>
    <property type="match status" value="1"/>
</dbReference>
<feature type="transmembrane region" description="Helical" evidence="7">
    <location>
        <begin position="402"/>
        <end position="423"/>
    </location>
</feature>
<evidence type="ECO:0000256" key="7">
    <source>
        <dbReference type="RuleBase" id="RU363032"/>
    </source>
</evidence>
<keyword evidence="6 7" id="KW-0472">Membrane</keyword>
<dbReference type="Gene3D" id="1.10.3720.10">
    <property type="entry name" value="MetI-like"/>
    <property type="match status" value="2"/>
</dbReference>
<feature type="transmembrane region" description="Helical" evidence="7">
    <location>
        <begin position="92"/>
        <end position="116"/>
    </location>
</feature>
<evidence type="ECO:0000259" key="8">
    <source>
        <dbReference type="PROSITE" id="PS50928"/>
    </source>
</evidence>
<evidence type="ECO:0000313" key="9">
    <source>
        <dbReference type="EMBL" id="RAR85948.1"/>
    </source>
</evidence>
<dbReference type="PROSITE" id="PS50928">
    <property type="entry name" value="ABC_TM1"/>
    <property type="match status" value="2"/>
</dbReference>
<comment type="subcellular location">
    <subcellularLocation>
        <location evidence="1 7">Cell membrane</location>
        <topology evidence="1 7">Multi-pass membrane protein</topology>
    </subcellularLocation>
</comment>
<feature type="transmembrane region" description="Helical" evidence="7">
    <location>
        <begin position="435"/>
        <end position="454"/>
    </location>
</feature>
<comment type="similarity">
    <text evidence="7">Belongs to the binding-protein-dependent transport system permease family.</text>
</comment>
<reference evidence="9 10" key="1">
    <citation type="submission" date="2018-06" db="EMBL/GenBank/DDBJ databases">
        <title>Genomic Encyclopedia of Archaeal and Bacterial Type Strains, Phase II (KMG-II): from individual species to whole genera.</title>
        <authorList>
            <person name="Goeker M."/>
        </authorList>
    </citation>
    <scope>NUCLEOTIDE SEQUENCE [LARGE SCALE GENOMIC DNA]</scope>
    <source>
        <strain evidence="9 10">CFPB 3232</strain>
    </source>
</reference>
<dbReference type="GO" id="GO:0055085">
    <property type="term" value="P:transmembrane transport"/>
    <property type="evidence" value="ECO:0007669"/>
    <property type="project" value="InterPro"/>
</dbReference>
<dbReference type="PANTHER" id="PTHR30183">
    <property type="entry name" value="MOLYBDENUM TRANSPORT SYSTEM PERMEASE PROTEIN MODB"/>
    <property type="match status" value="1"/>
</dbReference>
<keyword evidence="4 7" id="KW-0812">Transmembrane</keyword>
<evidence type="ECO:0000256" key="2">
    <source>
        <dbReference type="ARBA" id="ARBA00022448"/>
    </source>
</evidence>
<organism evidence="9 10">
    <name type="scientific">Paracidovorax anthurii</name>
    <dbReference type="NCBI Taxonomy" id="78229"/>
    <lineage>
        <taxon>Bacteria</taxon>
        <taxon>Pseudomonadati</taxon>
        <taxon>Pseudomonadota</taxon>
        <taxon>Betaproteobacteria</taxon>
        <taxon>Burkholderiales</taxon>
        <taxon>Comamonadaceae</taxon>
        <taxon>Paracidovorax</taxon>
    </lineage>
</organism>
<dbReference type="EMBL" id="QLTA01000003">
    <property type="protein sequence ID" value="RAR85948.1"/>
    <property type="molecule type" value="Genomic_DNA"/>
</dbReference>
<dbReference type="SUPFAM" id="SSF161098">
    <property type="entry name" value="MetI-like"/>
    <property type="match status" value="2"/>
</dbReference>
<dbReference type="InterPro" id="IPR000515">
    <property type="entry name" value="MetI-like"/>
</dbReference>
<feature type="domain" description="ABC transmembrane type-1" evidence="8">
    <location>
        <begin position="366"/>
        <end position="565"/>
    </location>
</feature>
<feature type="transmembrane region" description="Helical" evidence="7">
    <location>
        <begin position="42"/>
        <end position="63"/>
    </location>
</feature>
<feature type="domain" description="ABC transmembrane type-1" evidence="8">
    <location>
        <begin position="88"/>
        <end position="293"/>
    </location>
</feature>
<dbReference type="CDD" id="cd06261">
    <property type="entry name" value="TM_PBP2"/>
    <property type="match status" value="1"/>
</dbReference>
<feature type="transmembrane region" description="Helical" evidence="7">
    <location>
        <begin position="218"/>
        <end position="240"/>
    </location>
</feature>
<protein>
    <submittedName>
        <fullName evidence="9">Iron(III) transport system permease protein</fullName>
    </submittedName>
</protein>
<evidence type="ECO:0000256" key="4">
    <source>
        <dbReference type="ARBA" id="ARBA00022692"/>
    </source>
</evidence>
<dbReference type="PANTHER" id="PTHR30183:SF2">
    <property type="entry name" value="IRON UTILIZATION PROTEIN"/>
    <property type="match status" value="1"/>
</dbReference>
<accession>A0A328ZI92</accession>
<evidence type="ECO:0000256" key="3">
    <source>
        <dbReference type="ARBA" id="ARBA00022475"/>
    </source>
</evidence>
<dbReference type="GO" id="GO:0005886">
    <property type="term" value="C:plasma membrane"/>
    <property type="evidence" value="ECO:0007669"/>
    <property type="project" value="UniProtKB-SubCell"/>
</dbReference>
<evidence type="ECO:0000313" key="10">
    <source>
        <dbReference type="Proteomes" id="UP000248856"/>
    </source>
</evidence>
<feature type="transmembrane region" description="Helical" evidence="7">
    <location>
        <begin position="272"/>
        <end position="291"/>
    </location>
</feature>